<reference evidence="2 3" key="2">
    <citation type="submission" date="2020-06" db="EMBL/GenBank/DDBJ databases">
        <title>Antribacter stalactiti gen. nov., sp. nov., a new member of the family Nacardiaceae isolated from a cave.</title>
        <authorList>
            <person name="Kim I.S."/>
        </authorList>
    </citation>
    <scope>NUCLEOTIDE SEQUENCE [LARGE SCALE GENOMIC DNA]</scope>
    <source>
        <strain evidence="2 3">YC2-7</strain>
    </source>
</reference>
<dbReference type="InterPro" id="IPR050180">
    <property type="entry name" value="RNR_Ribonuclease"/>
</dbReference>
<dbReference type="InterPro" id="IPR001900">
    <property type="entry name" value="RNase_II/R"/>
</dbReference>
<evidence type="ECO:0000313" key="2">
    <source>
        <dbReference type="EMBL" id="NMN94786.1"/>
    </source>
</evidence>
<dbReference type="PANTHER" id="PTHR23355">
    <property type="entry name" value="RIBONUCLEASE"/>
    <property type="match status" value="1"/>
</dbReference>
<dbReference type="RefSeq" id="WP_169585515.1">
    <property type="nucleotide sequence ID" value="NZ_VCQU01000002.1"/>
</dbReference>
<dbReference type="Pfam" id="PF00773">
    <property type="entry name" value="RNB"/>
    <property type="match status" value="1"/>
</dbReference>
<dbReference type="Pfam" id="PF18614">
    <property type="entry name" value="RNase_II_C_S1"/>
    <property type="match status" value="1"/>
</dbReference>
<name>A0A848KAS3_9NOCA</name>
<dbReference type="EMBL" id="VCQU01000002">
    <property type="protein sequence ID" value="NMN94786.1"/>
    <property type="molecule type" value="Genomic_DNA"/>
</dbReference>
<dbReference type="GO" id="GO:0005829">
    <property type="term" value="C:cytosol"/>
    <property type="evidence" value="ECO:0007669"/>
    <property type="project" value="TreeGrafter"/>
</dbReference>
<dbReference type="GO" id="GO:0004540">
    <property type="term" value="F:RNA nuclease activity"/>
    <property type="evidence" value="ECO:0007669"/>
    <property type="project" value="InterPro"/>
</dbReference>
<accession>A0A848KAS3</accession>
<sequence>MVSTRIAARALDFGVIRTEFALSEDYPADAVEQARSAVDANAADRVDRTDLPLVTIDPPTSMDLDQAVHIAKTDSGFVVSYAIADVGAVVVPGSALDIESRKRGQTFYFPDGSLPLHPRELSEGSASLLPDQVRPAALWTIELDATGEPTKFGVARALVRSVARFDYQGVQAAAAAGTLHPSIAALPEVGKLRSEAAIARGAIELKLPDQEVVGSPGQWTIELHPHTEADDWNAEISLLTGMCAAKLMIEAKVGLLRTLPPPDREALQSIRRTASALGVTWADGRPVGELLAALDPNSPASLVLMTEATTLLRGAGYAAFDGQLPELIEHGGIGAPYAHVTAPLRRLSDRYATEVCLAVSAGTDIPAWARDALPELAELMRGSDSTANKIDRACVDLTEAVILANRVGEKFQAVVVKEADGKRDADVFVANPPIAARCTGKPPEGQMVAVELAVADVAARSVVFAYSG</sequence>
<gene>
    <name evidence="2" type="ORF">FGL95_07025</name>
</gene>
<dbReference type="AlphaFoldDB" id="A0A848KAS3"/>
<comment type="caution">
    <text evidence="2">The sequence shown here is derived from an EMBL/GenBank/DDBJ whole genome shotgun (WGS) entry which is preliminary data.</text>
</comment>
<keyword evidence="3" id="KW-1185">Reference proteome</keyword>
<dbReference type="GO" id="GO:0006402">
    <property type="term" value="P:mRNA catabolic process"/>
    <property type="evidence" value="ECO:0007669"/>
    <property type="project" value="TreeGrafter"/>
</dbReference>
<protein>
    <submittedName>
        <fullName evidence="2">RNB domain-containing ribonuclease</fullName>
    </submittedName>
</protein>
<feature type="domain" description="RNB" evidence="1">
    <location>
        <begin position="45"/>
        <end position="362"/>
    </location>
</feature>
<evidence type="ECO:0000259" key="1">
    <source>
        <dbReference type="SMART" id="SM00955"/>
    </source>
</evidence>
<dbReference type="GO" id="GO:0003723">
    <property type="term" value="F:RNA binding"/>
    <property type="evidence" value="ECO:0007669"/>
    <property type="project" value="InterPro"/>
</dbReference>
<proteinExistence type="predicted"/>
<reference evidence="2 3" key="1">
    <citation type="submission" date="2019-05" db="EMBL/GenBank/DDBJ databases">
        <authorList>
            <person name="Lee S.D."/>
        </authorList>
    </citation>
    <scope>NUCLEOTIDE SEQUENCE [LARGE SCALE GENOMIC DNA]</scope>
    <source>
        <strain evidence="2 3">YC2-7</strain>
    </source>
</reference>
<dbReference type="PANTHER" id="PTHR23355:SF37">
    <property type="entry name" value="EXORIBONUCLEASE 2"/>
    <property type="match status" value="1"/>
</dbReference>
<evidence type="ECO:0000313" key="3">
    <source>
        <dbReference type="Proteomes" id="UP000535543"/>
    </source>
</evidence>
<dbReference type="InterPro" id="IPR012340">
    <property type="entry name" value="NA-bd_OB-fold"/>
</dbReference>
<dbReference type="InterPro" id="IPR040596">
    <property type="entry name" value="RNase_II_C_S1"/>
</dbReference>
<organism evidence="2 3">
    <name type="scientific">Antrihabitans stalactiti</name>
    <dbReference type="NCBI Taxonomy" id="2584121"/>
    <lineage>
        <taxon>Bacteria</taxon>
        <taxon>Bacillati</taxon>
        <taxon>Actinomycetota</taxon>
        <taxon>Actinomycetes</taxon>
        <taxon>Mycobacteriales</taxon>
        <taxon>Nocardiaceae</taxon>
        <taxon>Antrihabitans</taxon>
    </lineage>
</organism>
<dbReference type="SMART" id="SM00955">
    <property type="entry name" value="RNB"/>
    <property type="match status" value="1"/>
</dbReference>
<dbReference type="Proteomes" id="UP000535543">
    <property type="component" value="Unassembled WGS sequence"/>
</dbReference>
<dbReference type="SUPFAM" id="SSF50249">
    <property type="entry name" value="Nucleic acid-binding proteins"/>
    <property type="match status" value="1"/>
</dbReference>